<comment type="caution">
    <text evidence="1">The sequence shown here is derived from an EMBL/GenBank/DDBJ whole genome shotgun (WGS) entry which is preliminary data.</text>
</comment>
<reference evidence="1" key="1">
    <citation type="journal article" date="2021" name="PeerJ">
        <title>Extensive microbial diversity within the chicken gut microbiome revealed by metagenomics and culture.</title>
        <authorList>
            <person name="Gilroy R."/>
            <person name="Ravi A."/>
            <person name="Getino M."/>
            <person name="Pursley I."/>
            <person name="Horton D.L."/>
            <person name="Alikhan N.F."/>
            <person name="Baker D."/>
            <person name="Gharbi K."/>
            <person name="Hall N."/>
            <person name="Watson M."/>
            <person name="Adriaenssens E.M."/>
            <person name="Foster-Nyarko E."/>
            <person name="Jarju S."/>
            <person name="Secka A."/>
            <person name="Antonio M."/>
            <person name="Oren A."/>
            <person name="Chaudhuri R.R."/>
            <person name="La Ragione R."/>
            <person name="Hildebrand F."/>
            <person name="Pallen M.J."/>
        </authorList>
    </citation>
    <scope>NUCLEOTIDE SEQUENCE</scope>
    <source>
        <strain evidence="1">ChiHjej13B12-14962</strain>
    </source>
</reference>
<evidence type="ECO:0000313" key="1">
    <source>
        <dbReference type="EMBL" id="HJF14529.1"/>
    </source>
</evidence>
<accession>A0A921K902</accession>
<organism evidence="1 2">
    <name type="scientific">Enteractinococcus helveticum</name>
    <dbReference type="NCBI Taxonomy" id="1837282"/>
    <lineage>
        <taxon>Bacteria</taxon>
        <taxon>Bacillati</taxon>
        <taxon>Actinomycetota</taxon>
        <taxon>Actinomycetes</taxon>
        <taxon>Micrococcales</taxon>
        <taxon>Micrococcaceae</taxon>
    </lineage>
</organism>
<dbReference type="RefSeq" id="WP_303904877.1">
    <property type="nucleotide sequence ID" value="NZ_DYXC01000072.1"/>
</dbReference>
<protein>
    <submittedName>
        <fullName evidence="1">Uncharacterized protein</fullName>
    </submittedName>
</protein>
<dbReference type="AlphaFoldDB" id="A0A921K902"/>
<dbReference type="Proteomes" id="UP000703315">
    <property type="component" value="Unassembled WGS sequence"/>
</dbReference>
<proteinExistence type="predicted"/>
<dbReference type="EMBL" id="DYXC01000072">
    <property type="protein sequence ID" value="HJF14529.1"/>
    <property type="molecule type" value="Genomic_DNA"/>
</dbReference>
<reference evidence="1" key="2">
    <citation type="submission" date="2021-09" db="EMBL/GenBank/DDBJ databases">
        <authorList>
            <person name="Gilroy R."/>
        </authorList>
    </citation>
    <scope>NUCLEOTIDE SEQUENCE</scope>
    <source>
        <strain evidence="1">ChiHjej13B12-14962</strain>
    </source>
</reference>
<sequence length="92" mass="11013">MTTSDRSDEKLEQLTDQQLLKLLTDTDLHMARLQHEVRRRMQARAEAERRAEQHAEISRMVEHLNQTAVDWQKVREFFRDSIVEAHQSRDNT</sequence>
<evidence type="ECO:0000313" key="2">
    <source>
        <dbReference type="Proteomes" id="UP000703315"/>
    </source>
</evidence>
<name>A0A921K902_9MICC</name>
<gene>
    <name evidence="1" type="ORF">K8V32_06935</name>
</gene>